<protein>
    <submittedName>
        <fullName evidence="1">Uncharacterized protein</fullName>
    </submittedName>
</protein>
<reference evidence="1 2" key="1">
    <citation type="submission" date="2020-02" db="EMBL/GenBank/DDBJ databases">
        <authorList>
            <person name="Ferguson B K."/>
        </authorList>
    </citation>
    <scope>NUCLEOTIDE SEQUENCE [LARGE SCALE GENOMIC DNA]</scope>
</reference>
<evidence type="ECO:0000313" key="2">
    <source>
        <dbReference type="Proteomes" id="UP000479000"/>
    </source>
</evidence>
<sequence length="96" mass="10857">ILVTISDEQFLDCTERNQLPDGLFALKTTTLSYPGYGSYDNRVQQDGETKWPMALLTESRRISHSCKYALLLSAQKDVIEYYFQSAVSLIGLLEST</sequence>
<dbReference type="Proteomes" id="UP000479000">
    <property type="component" value="Unassembled WGS sequence"/>
</dbReference>
<dbReference type="EMBL" id="CADCXU010015906">
    <property type="protein sequence ID" value="CAB0005111.1"/>
    <property type="molecule type" value="Genomic_DNA"/>
</dbReference>
<keyword evidence="2" id="KW-1185">Reference proteome</keyword>
<name>A0A6H5GRI1_9HEMI</name>
<gene>
    <name evidence="1" type="ORF">NTEN_LOCUS10588</name>
</gene>
<evidence type="ECO:0000313" key="1">
    <source>
        <dbReference type="EMBL" id="CAB0005111.1"/>
    </source>
</evidence>
<accession>A0A6H5GRI1</accession>
<proteinExistence type="predicted"/>
<dbReference type="AlphaFoldDB" id="A0A6H5GRI1"/>
<feature type="non-terminal residue" evidence="1">
    <location>
        <position position="1"/>
    </location>
</feature>
<organism evidence="1 2">
    <name type="scientific">Nesidiocoris tenuis</name>
    <dbReference type="NCBI Taxonomy" id="355587"/>
    <lineage>
        <taxon>Eukaryota</taxon>
        <taxon>Metazoa</taxon>
        <taxon>Ecdysozoa</taxon>
        <taxon>Arthropoda</taxon>
        <taxon>Hexapoda</taxon>
        <taxon>Insecta</taxon>
        <taxon>Pterygota</taxon>
        <taxon>Neoptera</taxon>
        <taxon>Paraneoptera</taxon>
        <taxon>Hemiptera</taxon>
        <taxon>Heteroptera</taxon>
        <taxon>Panheteroptera</taxon>
        <taxon>Cimicomorpha</taxon>
        <taxon>Miridae</taxon>
        <taxon>Dicyphina</taxon>
        <taxon>Nesidiocoris</taxon>
    </lineage>
</organism>